<proteinExistence type="predicted"/>
<name>A0A396JEB7_MEDTR</name>
<dbReference type="AlphaFoldDB" id="A0A396JEB7"/>
<evidence type="ECO:0000313" key="1">
    <source>
        <dbReference type="EMBL" id="RHN75622.1"/>
    </source>
</evidence>
<comment type="caution">
    <text evidence="1">The sequence shown here is derived from an EMBL/GenBank/DDBJ whole genome shotgun (WGS) entry which is preliminary data.</text>
</comment>
<accession>A0A396JEB7</accession>
<reference evidence="1" key="1">
    <citation type="journal article" date="2018" name="Nat. Plants">
        <title>Whole-genome landscape of Medicago truncatula symbiotic genes.</title>
        <authorList>
            <person name="Pecrix Y."/>
            <person name="Gamas P."/>
            <person name="Carrere S."/>
        </authorList>
    </citation>
    <scope>NUCLEOTIDE SEQUENCE</scope>
    <source>
        <tissue evidence="1">Leaves</tissue>
    </source>
</reference>
<dbReference type="Proteomes" id="UP000265566">
    <property type="component" value="Chromosome 2"/>
</dbReference>
<dbReference type="Gramene" id="rna11855">
    <property type="protein sequence ID" value="RHN75622.1"/>
    <property type="gene ID" value="gene11855"/>
</dbReference>
<protein>
    <submittedName>
        <fullName evidence="1">Uncharacterized protein</fullName>
    </submittedName>
</protein>
<sequence length="49" mass="5751">MDKILLVNMTTRGAHIEKSFKKEKRGVRASQREMFHLSIIDLSLMMIDM</sequence>
<organism evidence="1">
    <name type="scientific">Medicago truncatula</name>
    <name type="common">Barrel medic</name>
    <name type="synonym">Medicago tribuloides</name>
    <dbReference type="NCBI Taxonomy" id="3880"/>
    <lineage>
        <taxon>Eukaryota</taxon>
        <taxon>Viridiplantae</taxon>
        <taxon>Streptophyta</taxon>
        <taxon>Embryophyta</taxon>
        <taxon>Tracheophyta</taxon>
        <taxon>Spermatophyta</taxon>
        <taxon>Magnoliopsida</taxon>
        <taxon>eudicotyledons</taxon>
        <taxon>Gunneridae</taxon>
        <taxon>Pentapetalae</taxon>
        <taxon>rosids</taxon>
        <taxon>fabids</taxon>
        <taxon>Fabales</taxon>
        <taxon>Fabaceae</taxon>
        <taxon>Papilionoideae</taxon>
        <taxon>50 kb inversion clade</taxon>
        <taxon>NPAAA clade</taxon>
        <taxon>Hologalegina</taxon>
        <taxon>IRL clade</taxon>
        <taxon>Trifolieae</taxon>
        <taxon>Medicago</taxon>
    </lineage>
</organism>
<gene>
    <name evidence="1" type="ORF">MtrunA17_Chr2g0323261</name>
</gene>
<dbReference type="EMBL" id="PSQE01000002">
    <property type="protein sequence ID" value="RHN75622.1"/>
    <property type="molecule type" value="Genomic_DNA"/>
</dbReference>